<dbReference type="Proteomes" id="UP000230069">
    <property type="component" value="Unassembled WGS sequence"/>
</dbReference>
<evidence type="ECO:0000313" key="2">
    <source>
        <dbReference type="EMBL" id="PIA28465.1"/>
    </source>
</evidence>
<dbReference type="OrthoDB" id="20273at2759"/>
<proteinExistence type="predicted"/>
<dbReference type="InParanoid" id="A0A2G5CB34"/>
<dbReference type="InterPro" id="IPR007235">
    <property type="entry name" value="Glyco_trans_28_C"/>
</dbReference>
<dbReference type="EMBL" id="KZ305086">
    <property type="protein sequence ID" value="PIA28465.1"/>
    <property type="molecule type" value="Genomic_DNA"/>
</dbReference>
<dbReference type="GO" id="GO:0016758">
    <property type="term" value="F:hexosyltransferase activity"/>
    <property type="evidence" value="ECO:0007669"/>
    <property type="project" value="InterPro"/>
</dbReference>
<dbReference type="PANTHER" id="PTHR47043:SF1">
    <property type="entry name" value="UDP-N-ACETYLGLUCOSAMINE TRANSFERASE SUBUNIT ALG13"/>
    <property type="match status" value="1"/>
</dbReference>
<dbReference type="GO" id="GO:0006488">
    <property type="term" value="P:dolichol-linked oligosaccharide biosynthetic process"/>
    <property type="evidence" value="ECO:0007669"/>
    <property type="project" value="TreeGrafter"/>
</dbReference>
<accession>A0A2G5CB34</accession>
<protein>
    <recommendedName>
        <fullName evidence="1">Glycosyl transferase family 28 C-terminal domain-containing protein</fullName>
    </recommendedName>
</protein>
<feature type="domain" description="Glycosyl transferase family 28 C-terminal" evidence="1">
    <location>
        <begin position="23"/>
        <end position="82"/>
    </location>
</feature>
<keyword evidence="3" id="KW-1185">Reference proteome</keyword>
<sequence length="90" mass="9809">MGETDDDGVRSGKTVFVTVDTQEVKEELSRKGYTHILIQMGRGSFIPTKSAGKNGCLAVDYFTFTSSIADCLKSVSLVLSHADTWDTSRT</sequence>
<evidence type="ECO:0000259" key="1">
    <source>
        <dbReference type="Pfam" id="PF04101"/>
    </source>
</evidence>
<dbReference type="Pfam" id="PF04101">
    <property type="entry name" value="Glyco_tran_28_C"/>
    <property type="match status" value="1"/>
</dbReference>
<organism evidence="2 3">
    <name type="scientific">Aquilegia coerulea</name>
    <name type="common">Rocky mountain columbine</name>
    <dbReference type="NCBI Taxonomy" id="218851"/>
    <lineage>
        <taxon>Eukaryota</taxon>
        <taxon>Viridiplantae</taxon>
        <taxon>Streptophyta</taxon>
        <taxon>Embryophyta</taxon>
        <taxon>Tracheophyta</taxon>
        <taxon>Spermatophyta</taxon>
        <taxon>Magnoliopsida</taxon>
        <taxon>Ranunculales</taxon>
        <taxon>Ranunculaceae</taxon>
        <taxon>Thalictroideae</taxon>
        <taxon>Aquilegia</taxon>
    </lineage>
</organism>
<dbReference type="InterPro" id="IPR052474">
    <property type="entry name" value="UDP-GlcNAc_transferase"/>
</dbReference>
<reference evidence="2 3" key="1">
    <citation type="submission" date="2017-09" db="EMBL/GenBank/DDBJ databases">
        <title>WGS assembly of Aquilegia coerulea Goldsmith.</title>
        <authorList>
            <person name="Hodges S."/>
            <person name="Kramer E."/>
            <person name="Nordborg M."/>
            <person name="Tomkins J."/>
            <person name="Borevitz J."/>
            <person name="Derieg N."/>
            <person name="Yan J."/>
            <person name="Mihaltcheva S."/>
            <person name="Hayes R.D."/>
            <person name="Rokhsar D."/>
        </authorList>
    </citation>
    <scope>NUCLEOTIDE SEQUENCE [LARGE SCALE GENOMIC DNA]</scope>
    <source>
        <strain evidence="3">cv. Goldsmith</strain>
    </source>
</reference>
<dbReference type="Gene3D" id="3.40.50.2000">
    <property type="entry name" value="Glycogen Phosphorylase B"/>
    <property type="match status" value="1"/>
</dbReference>
<dbReference type="AlphaFoldDB" id="A0A2G5CB34"/>
<dbReference type="GO" id="GO:0043541">
    <property type="term" value="C:UDP-N-acetylglucosamine transferase complex"/>
    <property type="evidence" value="ECO:0007669"/>
    <property type="project" value="TreeGrafter"/>
</dbReference>
<gene>
    <name evidence="2" type="ORF">AQUCO_06900024v1</name>
</gene>
<dbReference type="PANTHER" id="PTHR47043">
    <property type="entry name" value="UDP-N-ACETYLGLUCOSAMINE TRANSFERASE SUBUNIT ALG13"/>
    <property type="match status" value="1"/>
</dbReference>
<name>A0A2G5CB34_AQUCA</name>
<dbReference type="STRING" id="218851.A0A2G5CB34"/>
<evidence type="ECO:0000313" key="3">
    <source>
        <dbReference type="Proteomes" id="UP000230069"/>
    </source>
</evidence>